<evidence type="ECO:0000313" key="12">
    <source>
        <dbReference type="Proteomes" id="UP000230069"/>
    </source>
</evidence>
<dbReference type="Pfam" id="PF14416">
    <property type="entry name" value="PMR5N"/>
    <property type="match status" value="1"/>
</dbReference>
<sequence length="625" mass="70566">MADLAKQIYAGGGGGGGGGSFISDFKSLFALIRTRRTMVFAYGFMFTVIAFTAFIAFSPSENSSSPWFNNIFSSSSITTTSTTTPSDGSQFSSFFSYLFPNSSQPIVQTNPNTTRSSNNTTTEQQKQVPLLNQTTVSTPQLNQTTVPKPLLEQSQLNQTVNATGSSPGSSGLKNKDSGKNETVVKEVPEQNRVSNYTSSLLKQSKSNTSSTSIDSAANSTTKDGNLKFNKGNLSSSVANTTTTTNKDADLKFNNVKFSSSMMHCDIFDGNWVKDDSYPLFPAGSCPHVDESFNCYLNGRPDKDFQKLRWQPKGCNIPRLNGKDMLELLRGKRLVFVGDSLNRNMWESLICILRNSVSDKSKVFEASGRHEFRTDNSYLFVFKDYNCTVEFFRSPFLVQEWEMPETNGLKKETLRLDLVEKSSSKYKDADYIVFNTGHWWTHEKTSKGKDYYQEGSHVYGELNVVEAFRKALTTWARWVDANVNPNKSLVLFRGYSASHFSGGQWNSGGQCDDETEPIRNDTYLTKYPPKMRVLEKVLSGMKTPVAYLNITRMTDYRKDAHPSIYRKQNLSEEERKSPLRFQDCSHWCLPGVPDAWNELLYAQLLIEEYQKQHQQQPQQQKQKKKP</sequence>
<feature type="compositionally biased region" description="Low complexity" evidence="7">
    <location>
        <begin position="109"/>
        <end position="122"/>
    </location>
</feature>
<feature type="domain" description="Trichome birefringence-like C-terminal" evidence="9">
    <location>
        <begin position="316"/>
        <end position="601"/>
    </location>
</feature>
<dbReference type="InterPro" id="IPR025846">
    <property type="entry name" value="TBL_N"/>
</dbReference>
<protein>
    <submittedName>
        <fullName evidence="11">Uncharacterized protein</fullName>
    </submittedName>
</protein>
<accession>A0A2G5ECP8</accession>
<dbReference type="PANTHER" id="PTHR32285:SF22">
    <property type="entry name" value="PROTEIN TRICHOME BIREFRINGENCE"/>
    <property type="match status" value="1"/>
</dbReference>
<evidence type="ECO:0000313" key="11">
    <source>
        <dbReference type="EMBL" id="PIA53337.1"/>
    </source>
</evidence>
<dbReference type="STRING" id="218851.A0A2G5ECP8"/>
<name>A0A2G5ECP8_AQUCA</name>
<evidence type="ECO:0000256" key="4">
    <source>
        <dbReference type="ARBA" id="ARBA00022968"/>
    </source>
</evidence>
<dbReference type="AlphaFoldDB" id="A0A2G5ECP8"/>
<feature type="compositionally biased region" description="Low complexity" evidence="7">
    <location>
        <begin position="197"/>
        <end position="221"/>
    </location>
</feature>
<dbReference type="GO" id="GO:0005794">
    <property type="term" value="C:Golgi apparatus"/>
    <property type="evidence" value="ECO:0007669"/>
    <property type="project" value="TreeGrafter"/>
</dbReference>
<dbReference type="Pfam" id="PF13839">
    <property type="entry name" value="PC-Esterase"/>
    <property type="match status" value="1"/>
</dbReference>
<evidence type="ECO:0000259" key="10">
    <source>
        <dbReference type="Pfam" id="PF14416"/>
    </source>
</evidence>
<dbReference type="Proteomes" id="UP000230069">
    <property type="component" value="Unassembled WGS sequence"/>
</dbReference>
<dbReference type="OrthoDB" id="630188at2759"/>
<feature type="region of interest" description="Disordered" evidence="7">
    <location>
        <begin position="105"/>
        <end position="141"/>
    </location>
</feature>
<evidence type="ECO:0000256" key="1">
    <source>
        <dbReference type="ARBA" id="ARBA00004167"/>
    </source>
</evidence>
<keyword evidence="6 8" id="KW-0472">Membrane</keyword>
<dbReference type="FunCoup" id="A0A2G5ECP8">
    <property type="interactions" value="159"/>
</dbReference>
<dbReference type="PANTHER" id="PTHR32285">
    <property type="entry name" value="PROTEIN TRICHOME BIREFRINGENCE-LIKE 9-RELATED"/>
    <property type="match status" value="1"/>
</dbReference>
<evidence type="ECO:0000256" key="8">
    <source>
        <dbReference type="SAM" id="Phobius"/>
    </source>
</evidence>
<keyword evidence="4" id="KW-0735">Signal-anchor</keyword>
<dbReference type="InterPro" id="IPR026057">
    <property type="entry name" value="TBL_C"/>
</dbReference>
<keyword evidence="3 8" id="KW-0812">Transmembrane</keyword>
<keyword evidence="5 8" id="KW-1133">Transmembrane helix</keyword>
<dbReference type="GO" id="GO:0016020">
    <property type="term" value="C:membrane"/>
    <property type="evidence" value="ECO:0007669"/>
    <property type="project" value="UniProtKB-SubCell"/>
</dbReference>
<comment type="subcellular location">
    <subcellularLocation>
        <location evidence="1">Membrane</location>
        <topology evidence="1">Single-pass membrane protein</topology>
    </subcellularLocation>
</comment>
<organism evidence="11 12">
    <name type="scientific">Aquilegia coerulea</name>
    <name type="common">Rocky mountain columbine</name>
    <dbReference type="NCBI Taxonomy" id="218851"/>
    <lineage>
        <taxon>Eukaryota</taxon>
        <taxon>Viridiplantae</taxon>
        <taxon>Streptophyta</taxon>
        <taxon>Embryophyta</taxon>
        <taxon>Tracheophyta</taxon>
        <taxon>Spermatophyta</taxon>
        <taxon>Magnoliopsida</taxon>
        <taxon>Ranunculales</taxon>
        <taxon>Ranunculaceae</taxon>
        <taxon>Thalictroideae</taxon>
        <taxon>Aquilegia</taxon>
    </lineage>
</organism>
<feature type="compositionally biased region" description="Polar residues" evidence="7">
    <location>
        <begin position="160"/>
        <end position="172"/>
    </location>
</feature>
<keyword evidence="12" id="KW-1185">Reference proteome</keyword>
<dbReference type="GO" id="GO:0016413">
    <property type="term" value="F:O-acetyltransferase activity"/>
    <property type="evidence" value="ECO:0007669"/>
    <property type="project" value="InterPro"/>
</dbReference>
<proteinExistence type="inferred from homology"/>
<dbReference type="EMBL" id="KZ305026">
    <property type="protein sequence ID" value="PIA53337.1"/>
    <property type="molecule type" value="Genomic_DNA"/>
</dbReference>
<gene>
    <name evidence="11" type="ORF">AQUCO_00900128v1</name>
</gene>
<evidence type="ECO:0000256" key="7">
    <source>
        <dbReference type="SAM" id="MobiDB-lite"/>
    </source>
</evidence>
<evidence type="ECO:0000256" key="5">
    <source>
        <dbReference type="ARBA" id="ARBA00022989"/>
    </source>
</evidence>
<feature type="compositionally biased region" description="Basic and acidic residues" evidence="7">
    <location>
        <begin position="173"/>
        <end position="189"/>
    </location>
</feature>
<feature type="domain" description="Trichome birefringence-like N-terminal" evidence="10">
    <location>
        <begin position="263"/>
        <end position="315"/>
    </location>
</feature>
<evidence type="ECO:0000256" key="3">
    <source>
        <dbReference type="ARBA" id="ARBA00022692"/>
    </source>
</evidence>
<evidence type="ECO:0000259" key="9">
    <source>
        <dbReference type="Pfam" id="PF13839"/>
    </source>
</evidence>
<reference evidence="11 12" key="1">
    <citation type="submission" date="2017-09" db="EMBL/GenBank/DDBJ databases">
        <title>WGS assembly of Aquilegia coerulea Goldsmith.</title>
        <authorList>
            <person name="Hodges S."/>
            <person name="Kramer E."/>
            <person name="Nordborg M."/>
            <person name="Tomkins J."/>
            <person name="Borevitz J."/>
            <person name="Derieg N."/>
            <person name="Yan J."/>
            <person name="Mihaltcheva S."/>
            <person name="Hayes R.D."/>
            <person name="Rokhsar D."/>
        </authorList>
    </citation>
    <scope>NUCLEOTIDE SEQUENCE [LARGE SCALE GENOMIC DNA]</scope>
    <source>
        <strain evidence="12">cv. Goldsmith</strain>
    </source>
</reference>
<evidence type="ECO:0000256" key="6">
    <source>
        <dbReference type="ARBA" id="ARBA00023136"/>
    </source>
</evidence>
<evidence type="ECO:0000256" key="2">
    <source>
        <dbReference type="ARBA" id="ARBA00007727"/>
    </source>
</evidence>
<feature type="compositionally biased region" description="Polar residues" evidence="7">
    <location>
        <begin position="123"/>
        <end position="141"/>
    </location>
</feature>
<feature type="region of interest" description="Disordered" evidence="7">
    <location>
        <begin position="160"/>
        <end position="230"/>
    </location>
</feature>
<feature type="transmembrane region" description="Helical" evidence="8">
    <location>
        <begin position="39"/>
        <end position="57"/>
    </location>
</feature>
<comment type="similarity">
    <text evidence="2">Belongs to the PC-esterase family. TBL subfamily.</text>
</comment>
<dbReference type="InterPro" id="IPR029962">
    <property type="entry name" value="TBL"/>
</dbReference>
<dbReference type="EMBL" id="KZ305026">
    <property type="protein sequence ID" value="PIA53338.1"/>
    <property type="molecule type" value="Genomic_DNA"/>
</dbReference>